<feature type="chain" id="PRO_5013111347" evidence="1">
    <location>
        <begin position="28"/>
        <end position="257"/>
    </location>
</feature>
<dbReference type="CDD" id="cd16329">
    <property type="entry name" value="LolA_like"/>
    <property type="match status" value="1"/>
</dbReference>
<keyword evidence="1" id="KW-0732">Signal</keyword>
<organism evidence="3 4">
    <name type="scientific">Halanaerobium kushneri</name>
    <dbReference type="NCBI Taxonomy" id="56779"/>
    <lineage>
        <taxon>Bacteria</taxon>
        <taxon>Bacillati</taxon>
        <taxon>Bacillota</taxon>
        <taxon>Clostridia</taxon>
        <taxon>Halanaerobiales</taxon>
        <taxon>Halanaerobiaceae</taxon>
        <taxon>Halanaerobium</taxon>
    </lineage>
</organism>
<keyword evidence="4" id="KW-1185">Reference proteome</keyword>
<keyword evidence="3" id="KW-0449">Lipoprotein</keyword>
<name>A0A1N6SDM6_9FIRM</name>
<dbReference type="STRING" id="56779.SAMN05421834_10410"/>
<dbReference type="Proteomes" id="UP000185669">
    <property type="component" value="Unassembled WGS sequence"/>
</dbReference>
<dbReference type="OrthoDB" id="9803781at2"/>
<dbReference type="InterPro" id="IPR052944">
    <property type="entry name" value="Sporulation_related"/>
</dbReference>
<dbReference type="Pfam" id="PF17131">
    <property type="entry name" value="LolA_like"/>
    <property type="match status" value="1"/>
</dbReference>
<dbReference type="EMBL" id="FTNC01000004">
    <property type="protein sequence ID" value="SIQ39171.1"/>
    <property type="molecule type" value="Genomic_DNA"/>
</dbReference>
<evidence type="ECO:0000313" key="4">
    <source>
        <dbReference type="Proteomes" id="UP000185669"/>
    </source>
</evidence>
<feature type="domain" description="Uncharacterized protein TP-0789" evidence="2">
    <location>
        <begin position="74"/>
        <end position="251"/>
    </location>
</feature>
<proteinExistence type="predicted"/>
<dbReference type="RefSeq" id="WP_076544042.1">
    <property type="nucleotide sequence ID" value="NZ_FTNC01000004.1"/>
</dbReference>
<dbReference type="PANTHER" id="PTHR37507">
    <property type="entry name" value="SPORULATION PROTEIN YDCC"/>
    <property type="match status" value="1"/>
</dbReference>
<evidence type="ECO:0000259" key="2">
    <source>
        <dbReference type="Pfam" id="PF17131"/>
    </source>
</evidence>
<feature type="signal peptide" evidence="1">
    <location>
        <begin position="1"/>
        <end position="27"/>
    </location>
</feature>
<dbReference type="PANTHER" id="PTHR37507:SF2">
    <property type="entry name" value="SPORULATION PROTEIN YDCC"/>
    <property type="match status" value="1"/>
</dbReference>
<evidence type="ECO:0000256" key="1">
    <source>
        <dbReference type="SAM" id="SignalP"/>
    </source>
</evidence>
<evidence type="ECO:0000313" key="3">
    <source>
        <dbReference type="EMBL" id="SIQ39171.1"/>
    </source>
</evidence>
<sequence>MKIAKKIINLSILAALMIIIAVSIVNAANITGQEIIDKAEDNMDYGNYQSQAQMTIHTTGGDKRELKMEIRGEGTEKSIMKYYEPARIEGVTFLFIKDDIWSFFPRTGRVRHLAASTKNQKMMGSSFSYDDFSSEAFEDYSVKLIGNEKMLGEECYKVEGQAKSDEAAYDGFTAWVTEGDFRLLKVNYFKAGEKIKVMTIETFMKVNGKLRPKKITMKDLNEDNQTVFEYIEIETGVNFRPNYFNKRNLERISKSQL</sequence>
<dbReference type="InterPro" id="IPR033399">
    <property type="entry name" value="TP_0789-like"/>
</dbReference>
<reference evidence="4" key="1">
    <citation type="submission" date="2017-01" db="EMBL/GenBank/DDBJ databases">
        <authorList>
            <person name="Varghese N."/>
            <person name="Submissions S."/>
        </authorList>
    </citation>
    <scope>NUCLEOTIDE SEQUENCE [LARGE SCALE GENOMIC DNA]</scope>
    <source>
        <strain evidence="4">ATCC 700103</strain>
    </source>
</reference>
<dbReference type="Gene3D" id="2.50.20.10">
    <property type="entry name" value="Lipoprotein localisation LolA/LolB/LppX"/>
    <property type="match status" value="1"/>
</dbReference>
<protein>
    <submittedName>
        <fullName evidence="3">Outer membrane lipoprotein-sorting protein</fullName>
    </submittedName>
</protein>
<accession>A0A1N6SDM6</accession>
<gene>
    <name evidence="3" type="ORF">SAMN05421834_10410</name>
</gene>
<dbReference type="AlphaFoldDB" id="A0A1N6SDM6"/>